<reference evidence="2" key="1">
    <citation type="submission" date="2009-04" db="EMBL/GenBank/DDBJ databases">
        <authorList>
            <person name="Weinstock G."/>
            <person name="Sodergren E."/>
            <person name="Clifton S."/>
            <person name="Fulton L."/>
            <person name="Fulton B."/>
            <person name="Courtney L."/>
            <person name="Fronick C."/>
            <person name="Harrison M."/>
            <person name="Strong C."/>
            <person name="Farmer C."/>
            <person name="Delahaunty K."/>
            <person name="Markovic C."/>
            <person name="Hall O."/>
            <person name="Minx P."/>
            <person name="Tomlinson C."/>
            <person name="Mitreva M."/>
            <person name="Nelson J."/>
            <person name="Hou S."/>
            <person name="Wollam A."/>
            <person name="Pepin K.H."/>
            <person name="Johnson M."/>
            <person name="Bhonagiri V."/>
            <person name="Nash W.E."/>
            <person name="Warren W."/>
            <person name="Chinwalla A."/>
            <person name="Mardis E.R."/>
            <person name="Wilson R.K."/>
        </authorList>
    </citation>
    <scope>NUCLEOTIDE SEQUENCE [LARGE SCALE GENOMIC DNA]</scope>
    <source>
        <strain evidence="2">ATCC 51147</strain>
    </source>
</reference>
<keyword evidence="3" id="KW-1185">Reference proteome</keyword>
<dbReference type="InterPro" id="IPR058601">
    <property type="entry name" value="Phage_phiTE_015-like"/>
</dbReference>
<dbReference type="Proteomes" id="UP000003009">
    <property type="component" value="Unassembled WGS sequence"/>
</dbReference>
<accession>C4GGE3</accession>
<evidence type="ECO:0000313" key="3">
    <source>
        <dbReference type="Proteomes" id="UP000003009"/>
    </source>
</evidence>
<dbReference type="OrthoDB" id="8611650at2"/>
<dbReference type="GeneID" id="84906553"/>
<feature type="domain" description="DUF551" evidence="1">
    <location>
        <begin position="54"/>
        <end position="111"/>
    </location>
</feature>
<proteinExistence type="predicted"/>
<protein>
    <recommendedName>
        <fullName evidence="1">DUF551 domain-containing protein</fullName>
    </recommendedName>
</protein>
<evidence type="ECO:0000259" key="1">
    <source>
        <dbReference type="Pfam" id="PF04448"/>
    </source>
</evidence>
<name>C4GGE3_9NEIS</name>
<evidence type="ECO:0000313" key="2">
    <source>
        <dbReference type="EMBL" id="EEP69299.1"/>
    </source>
</evidence>
<dbReference type="STRING" id="629741.GCWU000324_01212"/>
<dbReference type="InterPro" id="IPR007539">
    <property type="entry name" value="DUF551"/>
</dbReference>
<dbReference type="Pfam" id="PF04448">
    <property type="entry name" value="DUF551"/>
    <property type="match status" value="1"/>
</dbReference>
<dbReference type="AlphaFoldDB" id="C4GGE3"/>
<dbReference type="EMBL" id="ACJW02000002">
    <property type="protein sequence ID" value="EEP69299.1"/>
    <property type="molecule type" value="Genomic_DNA"/>
</dbReference>
<sequence length="118" mass="13696">MTPEQIEKERAAFEAWMDELYPTNPQTGRVGDEYSRLGTQYKWEGWQAKAAQSEWISVNDRLPELNKEVLVAWSNGSVGIARHIKDEFEPIEWDTYGSHAHITHWQPLPEPIQNSTDE</sequence>
<dbReference type="HOGENOM" id="CLU_2034968_0_0_4"/>
<gene>
    <name evidence="2" type="ORF">GCWU000324_01212</name>
</gene>
<dbReference type="Pfam" id="PF26207">
    <property type="entry name" value="Phage_phiTE_015"/>
    <property type="match status" value="1"/>
</dbReference>
<comment type="caution">
    <text evidence="2">The sequence shown here is derived from an EMBL/GenBank/DDBJ whole genome shotgun (WGS) entry which is preliminary data.</text>
</comment>
<dbReference type="RefSeq" id="WP_003795319.1">
    <property type="nucleotide sequence ID" value="NZ_GG665871.1"/>
</dbReference>
<organism evidence="2 3">
    <name type="scientific">Kingella oralis ATCC 51147</name>
    <dbReference type="NCBI Taxonomy" id="629741"/>
    <lineage>
        <taxon>Bacteria</taxon>
        <taxon>Pseudomonadati</taxon>
        <taxon>Pseudomonadota</taxon>
        <taxon>Betaproteobacteria</taxon>
        <taxon>Neisseriales</taxon>
        <taxon>Neisseriaceae</taxon>
        <taxon>Kingella</taxon>
    </lineage>
</organism>